<gene>
    <name evidence="2" type="ORF">FHU28_001197</name>
</gene>
<evidence type="ECO:0000313" key="2">
    <source>
        <dbReference type="EMBL" id="MBB5111358.1"/>
    </source>
</evidence>
<organism evidence="2 3">
    <name type="scientific">Micromonospora echinospora</name>
    <name type="common">Micromonospora purpurea</name>
    <dbReference type="NCBI Taxonomy" id="1877"/>
    <lineage>
        <taxon>Bacteria</taxon>
        <taxon>Bacillati</taxon>
        <taxon>Actinomycetota</taxon>
        <taxon>Actinomycetes</taxon>
        <taxon>Micromonosporales</taxon>
        <taxon>Micromonosporaceae</taxon>
        <taxon>Micromonospora</taxon>
    </lineage>
</organism>
<reference evidence="2 3" key="1">
    <citation type="submission" date="2020-08" db="EMBL/GenBank/DDBJ databases">
        <title>Sequencing the genomes of 1000 actinobacteria strains.</title>
        <authorList>
            <person name="Klenk H.-P."/>
        </authorList>
    </citation>
    <scope>NUCLEOTIDE SEQUENCE [LARGE SCALE GENOMIC DNA]</scope>
    <source>
        <strain evidence="2 3">DSM 43036</strain>
    </source>
</reference>
<comment type="caution">
    <text evidence="2">The sequence shown here is derived from an EMBL/GenBank/DDBJ whole genome shotgun (WGS) entry which is preliminary data.</text>
</comment>
<accession>A0ABR6M7J7</accession>
<dbReference type="EMBL" id="JACHJC010000001">
    <property type="protein sequence ID" value="MBB5111358.1"/>
    <property type="molecule type" value="Genomic_DNA"/>
</dbReference>
<name>A0ABR6M7J7_MICEC</name>
<feature type="region of interest" description="Disordered" evidence="1">
    <location>
        <begin position="33"/>
        <end position="54"/>
    </location>
</feature>
<dbReference type="Proteomes" id="UP000618986">
    <property type="component" value="Unassembled WGS sequence"/>
</dbReference>
<evidence type="ECO:0000256" key="1">
    <source>
        <dbReference type="SAM" id="MobiDB-lite"/>
    </source>
</evidence>
<protein>
    <submittedName>
        <fullName evidence="2">Uncharacterized protein</fullName>
    </submittedName>
</protein>
<proteinExistence type="predicted"/>
<keyword evidence="3" id="KW-1185">Reference proteome</keyword>
<sequence>MSSQPGAWLAKRTVLGNKPAPSNRILKHHYMLSPHAHWSTTTRTKNRPDRSSQC</sequence>
<evidence type="ECO:0000313" key="3">
    <source>
        <dbReference type="Proteomes" id="UP000618986"/>
    </source>
</evidence>